<keyword evidence="2" id="KW-1185">Reference proteome</keyword>
<dbReference type="STRING" id="1218599.LEP1GSC195_0300"/>
<name>R9A4C7_9LEPT</name>
<evidence type="ECO:0000313" key="2">
    <source>
        <dbReference type="Proteomes" id="UP000013984"/>
    </source>
</evidence>
<dbReference type="EMBL" id="AOGZ02000015">
    <property type="protein sequence ID" value="EOQ95095.1"/>
    <property type="molecule type" value="Genomic_DNA"/>
</dbReference>
<evidence type="ECO:0000313" key="1">
    <source>
        <dbReference type="EMBL" id="EOQ95095.1"/>
    </source>
</evidence>
<organism evidence="1 2">
    <name type="scientific">Leptospira wolbachii serovar Codice str. CDC</name>
    <dbReference type="NCBI Taxonomy" id="1218599"/>
    <lineage>
        <taxon>Bacteria</taxon>
        <taxon>Pseudomonadati</taxon>
        <taxon>Spirochaetota</taxon>
        <taxon>Spirochaetia</taxon>
        <taxon>Leptospirales</taxon>
        <taxon>Leptospiraceae</taxon>
        <taxon>Leptospira</taxon>
    </lineage>
</organism>
<dbReference type="AlphaFoldDB" id="R9A4C7"/>
<protein>
    <submittedName>
        <fullName evidence="1">Uncharacterized protein</fullName>
    </submittedName>
</protein>
<gene>
    <name evidence="1" type="ORF">LEP1GSC195_0300</name>
</gene>
<dbReference type="Proteomes" id="UP000013984">
    <property type="component" value="Unassembled WGS sequence"/>
</dbReference>
<reference evidence="1" key="1">
    <citation type="submission" date="2013-04" db="EMBL/GenBank/DDBJ databases">
        <authorList>
            <person name="Harkins D.M."/>
            <person name="Durkin A.S."/>
            <person name="Brinkac L.M."/>
            <person name="Haft D.H."/>
            <person name="Selengut J.D."/>
            <person name="Sanka R."/>
            <person name="DePew J."/>
            <person name="Purushe J."/>
            <person name="Galloway R.L."/>
            <person name="Vinetz J.M."/>
            <person name="Sutton G.G."/>
            <person name="Nierman W.C."/>
            <person name="Fouts D.E."/>
        </authorList>
    </citation>
    <scope>NUCLEOTIDE SEQUENCE [LARGE SCALE GENOMIC DNA]</scope>
    <source>
        <strain evidence="1">CDC</strain>
    </source>
</reference>
<sequence length="70" mass="8282">MTYENLDSLKKEFPNWNFVCEEISNNIYSMKAKNNYGHKVSYKGTEYNAILQKCAEHIRTFEMNLPNLSK</sequence>
<proteinExistence type="predicted"/>
<accession>R9A4C7</accession>
<comment type="caution">
    <text evidence="1">The sequence shown here is derived from an EMBL/GenBank/DDBJ whole genome shotgun (WGS) entry which is preliminary data.</text>
</comment>